<proteinExistence type="predicted"/>
<dbReference type="InterPro" id="IPR006440">
    <property type="entry name" value="Doc"/>
</dbReference>
<dbReference type="InterPro" id="IPR036597">
    <property type="entry name" value="Fido-like_dom_sf"/>
</dbReference>
<dbReference type="PANTHER" id="PTHR39426">
    <property type="entry name" value="HOMOLOGY TO DEATH-ON-CURING PROTEIN OF PHAGE P1"/>
    <property type="match status" value="1"/>
</dbReference>
<evidence type="ECO:0000259" key="1">
    <source>
        <dbReference type="PROSITE" id="PS51459"/>
    </source>
</evidence>
<evidence type="ECO:0000313" key="2">
    <source>
        <dbReference type="EMBL" id="KKW17723.1"/>
    </source>
</evidence>
<dbReference type="Gene3D" id="1.20.120.1870">
    <property type="entry name" value="Fic/DOC protein, Fido domain"/>
    <property type="match status" value="1"/>
</dbReference>
<dbReference type="InterPro" id="IPR053737">
    <property type="entry name" value="Type_II_TA_Toxin"/>
</dbReference>
<dbReference type="PROSITE" id="PS51459">
    <property type="entry name" value="FIDO"/>
    <property type="match status" value="1"/>
</dbReference>
<name>A0A0G1WG05_9BACT</name>
<accession>A0A0G1WG05</accession>
<dbReference type="EMBL" id="LCQO01000030">
    <property type="protein sequence ID" value="KKW17723.1"/>
    <property type="molecule type" value="Genomic_DNA"/>
</dbReference>
<dbReference type="InterPro" id="IPR003812">
    <property type="entry name" value="Fido"/>
</dbReference>
<dbReference type="GO" id="GO:0016301">
    <property type="term" value="F:kinase activity"/>
    <property type="evidence" value="ECO:0007669"/>
    <property type="project" value="InterPro"/>
</dbReference>
<dbReference type="PANTHER" id="PTHR39426:SF1">
    <property type="entry name" value="HOMOLOGY TO DEATH-ON-CURING PROTEIN OF PHAGE P1"/>
    <property type="match status" value="1"/>
</dbReference>
<dbReference type="AlphaFoldDB" id="A0A0G1WG05"/>
<protein>
    <submittedName>
        <fullName evidence="2">Death-on-curing family protein</fullName>
    </submittedName>
</protein>
<evidence type="ECO:0000313" key="3">
    <source>
        <dbReference type="Proteomes" id="UP000034057"/>
    </source>
</evidence>
<feature type="domain" description="Fido" evidence="1">
    <location>
        <begin position="4"/>
        <end position="122"/>
    </location>
</feature>
<gene>
    <name evidence="2" type="ORF">UY59_C0030G0006</name>
</gene>
<sequence length="131" mass="14633">MYYLSAADILAVHDRVIEETGGSLGLRDTHLLLSIAERPKTSFGGTEQFPDVFTKAAVYLESISMYHVFIDGNKRTALTVAGVFLALNGHATNLPVAESEKFMLAAAQHQKTLEDIAEWLKKRTRRIRKKN</sequence>
<dbReference type="SUPFAM" id="SSF140931">
    <property type="entry name" value="Fic-like"/>
    <property type="match status" value="1"/>
</dbReference>
<organism evidence="2 3">
    <name type="scientific">Candidatus Kaiserbacteria bacterium GW2011_GWA1_50_28</name>
    <dbReference type="NCBI Taxonomy" id="1618668"/>
    <lineage>
        <taxon>Bacteria</taxon>
        <taxon>Candidatus Kaiseribacteriota</taxon>
    </lineage>
</organism>
<dbReference type="Pfam" id="PF02661">
    <property type="entry name" value="Fic"/>
    <property type="match status" value="1"/>
</dbReference>
<dbReference type="NCBIfam" id="TIGR01550">
    <property type="entry name" value="DOC_P1"/>
    <property type="match status" value="1"/>
</dbReference>
<reference evidence="2 3" key="1">
    <citation type="journal article" date="2015" name="Nature">
        <title>rRNA introns, odd ribosomes, and small enigmatic genomes across a large radiation of phyla.</title>
        <authorList>
            <person name="Brown C.T."/>
            <person name="Hug L.A."/>
            <person name="Thomas B.C."/>
            <person name="Sharon I."/>
            <person name="Castelle C.J."/>
            <person name="Singh A."/>
            <person name="Wilkins M.J."/>
            <person name="Williams K.H."/>
            <person name="Banfield J.F."/>
        </authorList>
    </citation>
    <scope>NUCLEOTIDE SEQUENCE [LARGE SCALE GENOMIC DNA]</scope>
</reference>
<dbReference type="PIRSF" id="PIRSF018297">
    <property type="entry name" value="Doc"/>
    <property type="match status" value="1"/>
</dbReference>
<comment type="caution">
    <text evidence="2">The sequence shown here is derived from an EMBL/GenBank/DDBJ whole genome shotgun (WGS) entry which is preliminary data.</text>
</comment>
<dbReference type="Proteomes" id="UP000034057">
    <property type="component" value="Unassembled WGS sequence"/>
</dbReference>